<dbReference type="SMR" id="A0A8T3B7F8"/>
<gene>
    <name evidence="4" type="ORF">KFK09_015939</name>
</gene>
<dbReference type="PROSITE" id="PS50177">
    <property type="entry name" value="NTF2_DOMAIN"/>
    <property type="match status" value="1"/>
</dbReference>
<proteinExistence type="predicted"/>
<comment type="subcellular location">
    <subcellularLocation>
        <location evidence="2">Cytoplasm</location>
    </subcellularLocation>
    <subcellularLocation>
        <location evidence="2">Nucleus</location>
    </subcellularLocation>
</comment>
<keyword evidence="2" id="KW-0539">Nucleus</keyword>
<dbReference type="InterPro" id="IPR002075">
    <property type="entry name" value="NTF2_dom"/>
</dbReference>
<dbReference type="PANTHER" id="PTHR12612">
    <property type="entry name" value="NUCLEAR TRANSPORT FACTOR 2"/>
    <property type="match status" value="1"/>
</dbReference>
<evidence type="ECO:0000313" key="4">
    <source>
        <dbReference type="EMBL" id="KAI0504982.1"/>
    </source>
</evidence>
<name>A0A8T3B7F8_DENNO</name>
<dbReference type="CDD" id="cd00780">
    <property type="entry name" value="NTF2"/>
    <property type="match status" value="1"/>
</dbReference>
<protein>
    <recommendedName>
        <fullName evidence="2">NTF2-related export protein</fullName>
    </recommendedName>
</protein>
<dbReference type="GO" id="GO:0005635">
    <property type="term" value="C:nuclear envelope"/>
    <property type="evidence" value="ECO:0007669"/>
    <property type="project" value="UniProtKB-ARBA"/>
</dbReference>
<comment type="function">
    <text evidence="2">Has a role in nuclear-cytoplasmic transport of proteins and mRNAs.</text>
</comment>
<evidence type="ECO:0000259" key="3">
    <source>
        <dbReference type="PROSITE" id="PS50177"/>
    </source>
</evidence>
<dbReference type="Gene3D" id="3.10.450.50">
    <property type="match status" value="1"/>
</dbReference>
<dbReference type="SUPFAM" id="SSF54427">
    <property type="entry name" value="NTF2-like"/>
    <property type="match status" value="1"/>
</dbReference>
<dbReference type="InterPro" id="IPR018222">
    <property type="entry name" value="Nuclear_transport_factor_2_euk"/>
</dbReference>
<dbReference type="GO" id="GO:0006606">
    <property type="term" value="P:protein import into nucleus"/>
    <property type="evidence" value="ECO:0007669"/>
    <property type="project" value="UniProtKB-ARBA"/>
</dbReference>
<dbReference type="Proteomes" id="UP000829196">
    <property type="component" value="Unassembled WGS sequence"/>
</dbReference>
<dbReference type="EMBL" id="JAGYWB010000011">
    <property type="protein sequence ID" value="KAI0504982.1"/>
    <property type="molecule type" value="Genomic_DNA"/>
</dbReference>
<feature type="domain" description="NTF2" evidence="3">
    <location>
        <begin position="20"/>
        <end position="137"/>
    </location>
</feature>
<dbReference type="GO" id="GO:0005737">
    <property type="term" value="C:cytoplasm"/>
    <property type="evidence" value="ECO:0007669"/>
    <property type="project" value="UniProtKB-SubCell"/>
</dbReference>
<reference evidence="4" key="1">
    <citation type="journal article" date="2022" name="Front. Genet.">
        <title>Chromosome-Scale Assembly of the Dendrobium nobile Genome Provides Insights Into the Molecular Mechanism of the Biosynthesis of the Medicinal Active Ingredient of Dendrobium.</title>
        <authorList>
            <person name="Xu Q."/>
            <person name="Niu S.-C."/>
            <person name="Li K.-L."/>
            <person name="Zheng P.-J."/>
            <person name="Zhang X.-J."/>
            <person name="Jia Y."/>
            <person name="Liu Y."/>
            <person name="Niu Y.-X."/>
            <person name="Yu L.-H."/>
            <person name="Chen D.-F."/>
            <person name="Zhang G.-Q."/>
        </authorList>
    </citation>
    <scope>NUCLEOTIDE SEQUENCE</scope>
    <source>
        <tissue evidence="4">Leaf</tissue>
    </source>
</reference>
<dbReference type="GO" id="GO:0051028">
    <property type="term" value="P:mRNA transport"/>
    <property type="evidence" value="ECO:0007669"/>
    <property type="project" value="UniProtKB-UniRule"/>
</dbReference>
<dbReference type="AlphaFoldDB" id="A0A8T3B7F8"/>
<comment type="caution">
    <text evidence="4">The sequence shown here is derived from an EMBL/GenBank/DDBJ whole genome shotgun (WGS) entry which is preliminary data.</text>
</comment>
<evidence type="ECO:0000256" key="2">
    <source>
        <dbReference type="RuleBase" id="RU369002"/>
    </source>
</evidence>
<dbReference type="Pfam" id="PF02136">
    <property type="entry name" value="NTF2"/>
    <property type="match status" value="1"/>
</dbReference>
<keyword evidence="1 2" id="KW-0963">Cytoplasm</keyword>
<dbReference type="InterPro" id="IPR045875">
    <property type="entry name" value="NTF2"/>
</dbReference>
<keyword evidence="2" id="KW-0653">Protein transport</keyword>
<dbReference type="OrthoDB" id="6507044at2759"/>
<evidence type="ECO:0000313" key="5">
    <source>
        <dbReference type="Proteomes" id="UP000829196"/>
    </source>
</evidence>
<keyword evidence="5" id="KW-1185">Reference proteome</keyword>
<sequence length="140" mass="15305">MQKEEVEMGGGGGEAQMEIVGKAFVKHYYGLFDAGSRPALAGLYHPSTSILSFEGRRFDGADSIGRHLSELPFDLCRHMVATVDCQGSPFAAGGILVFVTGSLQLSGEEHSLSFSQMFQLVQTTEGRFYVQNDIFRLNYG</sequence>
<keyword evidence="2" id="KW-0813">Transport</keyword>
<evidence type="ECO:0000256" key="1">
    <source>
        <dbReference type="ARBA" id="ARBA00022490"/>
    </source>
</evidence>
<organism evidence="4 5">
    <name type="scientific">Dendrobium nobile</name>
    <name type="common">Orchid</name>
    <dbReference type="NCBI Taxonomy" id="94219"/>
    <lineage>
        <taxon>Eukaryota</taxon>
        <taxon>Viridiplantae</taxon>
        <taxon>Streptophyta</taxon>
        <taxon>Embryophyta</taxon>
        <taxon>Tracheophyta</taxon>
        <taxon>Spermatophyta</taxon>
        <taxon>Magnoliopsida</taxon>
        <taxon>Liliopsida</taxon>
        <taxon>Asparagales</taxon>
        <taxon>Orchidaceae</taxon>
        <taxon>Epidendroideae</taxon>
        <taxon>Malaxideae</taxon>
        <taxon>Dendrobiinae</taxon>
        <taxon>Dendrobium</taxon>
    </lineage>
</organism>
<dbReference type="FunFam" id="3.10.450.50:FF:000005">
    <property type="entry name" value="Nuclear transport factor 2"/>
    <property type="match status" value="1"/>
</dbReference>
<dbReference type="InterPro" id="IPR032710">
    <property type="entry name" value="NTF2-like_dom_sf"/>
</dbReference>
<accession>A0A8T3B7F8</accession>